<feature type="compositionally biased region" description="Basic and acidic residues" evidence="3">
    <location>
        <begin position="72"/>
        <end position="92"/>
    </location>
</feature>
<dbReference type="CDD" id="cd00024">
    <property type="entry name" value="CD_CSD"/>
    <property type="match status" value="1"/>
</dbReference>
<dbReference type="InterPro" id="IPR017984">
    <property type="entry name" value="Chromo_dom_subgr"/>
</dbReference>
<keyword evidence="2" id="KW-0539">Nucleus</keyword>
<keyword evidence="6" id="KW-1185">Reference proteome</keyword>
<evidence type="ECO:0000313" key="6">
    <source>
        <dbReference type="Proteomes" id="UP000291343"/>
    </source>
</evidence>
<dbReference type="InterPro" id="IPR023779">
    <property type="entry name" value="Chromodomain_CS"/>
</dbReference>
<feature type="compositionally biased region" description="Polar residues" evidence="3">
    <location>
        <begin position="13"/>
        <end position="27"/>
    </location>
</feature>
<evidence type="ECO:0000256" key="2">
    <source>
        <dbReference type="ARBA" id="ARBA00023242"/>
    </source>
</evidence>
<dbReference type="PANTHER" id="PTHR22812">
    <property type="entry name" value="CHROMOBOX PROTEIN"/>
    <property type="match status" value="1"/>
</dbReference>
<name>A0A482XQV1_LAOST</name>
<dbReference type="GO" id="GO:0005694">
    <property type="term" value="C:chromosome"/>
    <property type="evidence" value="ECO:0007669"/>
    <property type="project" value="UniProtKB-ARBA"/>
</dbReference>
<sequence length="182" mass="20361">MARIGKKRKSEPADSTESVQENGTSASEDVKTDDAKVKDEKTEAADKSPPAKKAKKTASVNGKVKKRIPTAPERKSSRVPPKKDEYKAEVREPKKRKAAKPPKEYEVEKLIKSRVIKGKTEYLVRWKGFSPRSDTWEPAKNLSCDDLIEKLSDAPPSPKKKKTVAKPKKSPKKKKVVAKKVK</sequence>
<dbReference type="AlphaFoldDB" id="A0A482XQV1"/>
<dbReference type="PRINTS" id="PR00504">
    <property type="entry name" value="CHROMODOMAIN"/>
</dbReference>
<dbReference type="GO" id="GO:0005634">
    <property type="term" value="C:nucleus"/>
    <property type="evidence" value="ECO:0007669"/>
    <property type="project" value="UniProtKB-SubCell"/>
</dbReference>
<evidence type="ECO:0000313" key="5">
    <source>
        <dbReference type="EMBL" id="RZF48393.1"/>
    </source>
</evidence>
<dbReference type="Gene3D" id="2.40.50.40">
    <property type="match status" value="1"/>
</dbReference>
<dbReference type="InterPro" id="IPR000953">
    <property type="entry name" value="Chromo/chromo_shadow_dom"/>
</dbReference>
<evidence type="ECO:0000256" key="3">
    <source>
        <dbReference type="SAM" id="MobiDB-lite"/>
    </source>
</evidence>
<dbReference type="STRING" id="195883.A0A482XQV1"/>
<reference evidence="5 6" key="1">
    <citation type="journal article" date="2017" name="Gigascience">
        <title>Genome sequence of the small brown planthopper, Laodelphax striatellus.</title>
        <authorList>
            <person name="Zhu J."/>
            <person name="Jiang F."/>
            <person name="Wang X."/>
            <person name="Yang P."/>
            <person name="Bao Y."/>
            <person name="Zhao W."/>
            <person name="Wang W."/>
            <person name="Lu H."/>
            <person name="Wang Q."/>
            <person name="Cui N."/>
            <person name="Li J."/>
            <person name="Chen X."/>
            <person name="Luo L."/>
            <person name="Yu J."/>
            <person name="Kang L."/>
            <person name="Cui F."/>
        </authorList>
    </citation>
    <scope>NUCLEOTIDE SEQUENCE [LARGE SCALE GENOMIC DNA]</scope>
    <source>
        <strain evidence="5">Lst14</strain>
    </source>
</reference>
<feature type="region of interest" description="Disordered" evidence="3">
    <location>
        <begin position="149"/>
        <end position="182"/>
    </location>
</feature>
<dbReference type="InterPro" id="IPR016197">
    <property type="entry name" value="Chromo-like_dom_sf"/>
</dbReference>
<dbReference type="Pfam" id="PF00385">
    <property type="entry name" value="Chromo"/>
    <property type="match status" value="1"/>
</dbReference>
<dbReference type="EMBL" id="QKKF02002514">
    <property type="protein sequence ID" value="RZF48393.1"/>
    <property type="molecule type" value="Genomic_DNA"/>
</dbReference>
<comment type="caution">
    <text evidence="5">The sequence shown here is derived from an EMBL/GenBank/DDBJ whole genome shotgun (WGS) entry which is preliminary data.</text>
</comment>
<dbReference type="SUPFAM" id="SSF54160">
    <property type="entry name" value="Chromo domain-like"/>
    <property type="match status" value="1"/>
</dbReference>
<dbReference type="OrthoDB" id="5376140at2759"/>
<dbReference type="InterPro" id="IPR023780">
    <property type="entry name" value="Chromo_domain"/>
</dbReference>
<evidence type="ECO:0000256" key="1">
    <source>
        <dbReference type="ARBA" id="ARBA00004123"/>
    </source>
</evidence>
<dbReference type="Proteomes" id="UP000291343">
    <property type="component" value="Unassembled WGS sequence"/>
</dbReference>
<comment type="subcellular location">
    <subcellularLocation>
        <location evidence="1">Nucleus</location>
    </subcellularLocation>
</comment>
<feature type="compositionally biased region" description="Basic residues" evidence="3">
    <location>
        <begin position="158"/>
        <end position="182"/>
    </location>
</feature>
<accession>A0A482XQV1</accession>
<proteinExistence type="predicted"/>
<dbReference type="PROSITE" id="PS50013">
    <property type="entry name" value="CHROMO_2"/>
    <property type="match status" value="1"/>
</dbReference>
<feature type="compositionally biased region" description="Basic and acidic residues" evidence="3">
    <location>
        <begin position="28"/>
        <end position="46"/>
    </location>
</feature>
<gene>
    <name evidence="5" type="ORF">LSTR_LSTR007560</name>
</gene>
<feature type="region of interest" description="Disordered" evidence="3">
    <location>
        <begin position="1"/>
        <end position="102"/>
    </location>
</feature>
<evidence type="ECO:0000259" key="4">
    <source>
        <dbReference type="PROSITE" id="PS50013"/>
    </source>
</evidence>
<dbReference type="PROSITE" id="PS00598">
    <property type="entry name" value="CHROMO_1"/>
    <property type="match status" value="1"/>
</dbReference>
<dbReference type="InterPro" id="IPR051219">
    <property type="entry name" value="Heterochromatin_chromo-domain"/>
</dbReference>
<feature type="domain" description="Chromo" evidence="4">
    <location>
        <begin position="105"/>
        <end position="151"/>
    </location>
</feature>
<dbReference type="SMART" id="SM00298">
    <property type="entry name" value="CHROMO"/>
    <property type="match status" value="1"/>
</dbReference>
<protein>
    <recommendedName>
        <fullName evidence="4">Chromo domain-containing protein</fullName>
    </recommendedName>
</protein>
<dbReference type="SMR" id="A0A482XQV1"/>
<organism evidence="5 6">
    <name type="scientific">Laodelphax striatellus</name>
    <name type="common">Small brown planthopper</name>
    <name type="synonym">Delphax striatella</name>
    <dbReference type="NCBI Taxonomy" id="195883"/>
    <lineage>
        <taxon>Eukaryota</taxon>
        <taxon>Metazoa</taxon>
        <taxon>Ecdysozoa</taxon>
        <taxon>Arthropoda</taxon>
        <taxon>Hexapoda</taxon>
        <taxon>Insecta</taxon>
        <taxon>Pterygota</taxon>
        <taxon>Neoptera</taxon>
        <taxon>Paraneoptera</taxon>
        <taxon>Hemiptera</taxon>
        <taxon>Auchenorrhyncha</taxon>
        <taxon>Fulgoroidea</taxon>
        <taxon>Delphacidae</taxon>
        <taxon>Criomorphinae</taxon>
        <taxon>Laodelphax</taxon>
    </lineage>
</organism>
<dbReference type="InParanoid" id="A0A482XQV1"/>